<keyword evidence="5" id="KW-1003">Cell membrane</keyword>
<evidence type="ECO:0000256" key="1">
    <source>
        <dbReference type="ARBA" id="ARBA00004141"/>
    </source>
</evidence>
<evidence type="ECO:0000256" key="5">
    <source>
        <dbReference type="HAMAP-Rule" id="MF_00902"/>
    </source>
</evidence>
<comment type="subunit">
    <text evidence="5">Forms a complex with TatA.</text>
</comment>
<feature type="transmembrane region" description="Helical" evidence="5">
    <location>
        <begin position="153"/>
        <end position="177"/>
    </location>
</feature>
<keyword evidence="2 5" id="KW-0812">Transmembrane</keyword>
<dbReference type="HAMAP" id="MF_00902">
    <property type="entry name" value="TatC"/>
    <property type="match status" value="1"/>
</dbReference>
<keyword evidence="4 5" id="KW-0472">Membrane</keyword>
<keyword evidence="7" id="KW-1185">Reference proteome</keyword>
<comment type="function">
    <text evidence="5">Part of the twin-arginine translocation (Tat) system that transports large folded proteins containing a characteristic twin-arginine motif in their signal peptide across membranes.</text>
</comment>
<feature type="transmembrane region" description="Helical" evidence="5">
    <location>
        <begin position="222"/>
        <end position="240"/>
    </location>
</feature>
<organism evidence="6 7">
    <name type="scientific">Methanosarcina baikalica</name>
    <dbReference type="NCBI Taxonomy" id="3073890"/>
    <lineage>
        <taxon>Archaea</taxon>
        <taxon>Methanobacteriati</taxon>
        <taxon>Methanobacteriota</taxon>
        <taxon>Stenosarchaea group</taxon>
        <taxon>Methanomicrobia</taxon>
        <taxon>Methanosarcinales</taxon>
        <taxon>Methanosarcinaceae</taxon>
        <taxon>Methanosarcina</taxon>
    </lineage>
</organism>
<dbReference type="EMBL" id="JAVKPK010000058">
    <property type="protein sequence ID" value="MDR7666609.1"/>
    <property type="molecule type" value="Genomic_DNA"/>
</dbReference>
<accession>A0ABU2D3Q4</accession>
<evidence type="ECO:0000256" key="4">
    <source>
        <dbReference type="ARBA" id="ARBA00023136"/>
    </source>
</evidence>
<reference evidence="7" key="1">
    <citation type="submission" date="2023-07" db="EMBL/GenBank/DDBJ databases">
        <title>Whole-genome sequencing of a new Methanosarcina sp. Z-7115.</title>
        <authorList>
            <person name="Zhilina T.N."/>
            <person name="Merkel A.Y."/>
        </authorList>
    </citation>
    <scope>NUCLEOTIDE SEQUENCE [LARGE SCALE GENOMIC DNA]</scope>
    <source>
        <strain evidence="7">Z-7115</strain>
    </source>
</reference>
<dbReference type="InterPro" id="IPR002033">
    <property type="entry name" value="TatC"/>
</dbReference>
<keyword evidence="3 5" id="KW-1133">Transmembrane helix</keyword>
<dbReference type="NCBIfam" id="TIGR01912">
    <property type="entry name" value="TatC-Arch"/>
    <property type="match status" value="1"/>
</dbReference>
<evidence type="ECO:0000256" key="3">
    <source>
        <dbReference type="ARBA" id="ARBA00022989"/>
    </source>
</evidence>
<keyword evidence="5" id="KW-0811">Translocation</keyword>
<evidence type="ECO:0000313" key="7">
    <source>
        <dbReference type="Proteomes" id="UP001246244"/>
    </source>
</evidence>
<evidence type="ECO:0000313" key="6">
    <source>
        <dbReference type="EMBL" id="MDR7666609.1"/>
    </source>
</evidence>
<dbReference type="PANTHER" id="PTHR30371:SF0">
    <property type="entry name" value="SEC-INDEPENDENT PROTEIN TRANSLOCASE PROTEIN TATC, CHLOROPLASTIC-RELATED"/>
    <property type="match status" value="1"/>
</dbReference>
<feature type="transmembrane region" description="Helical" evidence="5">
    <location>
        <begin position="20"/>
        <end position="41"/>
    </location>
</feature>
<keyword evidence="5" id="KW-0813">Transport</keyword>
<dbReference type="PRINTS" id="PR01840">
    <property type="entry name" value="TATCFAMILY"/>
</dbReference>
<dbReference type="Proteomes" id="UP001246244">
    <property type="component" value="Unassembled WGS sequence"/>
</dbReference>
<feature type="transmembrane region" description="Helical" evidence="5">
    <location>
        <begin position="198"/>
        <end position="216"/>
    </location>
</feature>
<feature type="transmembrane region" description="Helical" evidence="5">
    <location>
        <begin position="70"/>
        <end position="88"/>
    </location>
</feature>
<dbReference type="PANTHER" id="PTHR30371">
    <property type="entry name" value="SEC-INDEPENDENT PROTEIN TRANSLOCASE PROTEIN TATC"/>
    <property type="match status" value="1"/>
</dbReference>
<comment type="similarity">
    <text evidence="5">Belongs to the TatC family.</text>
</comment>
<comment type="caution">
    <text evidence="6">The sequence shown here is derived from an EMBL/GenBank/DDBJ whole genome shotgun (WGS) entry which is preliminary data.</text>
</comment>
<evidence type="ECO:0000256" key="2">
    <source>
        <dbReference type="ARBA" id="ARBA00022692"/>
    </source>
</evidence>
<name>A0ABU2D3Q4_9EURY</name>
<gene>
    <name evidence="5 6" type="primary">tatC</name>
    <name evidence="6" type="ORF">RG963_12640</name>
</gene>
<protein>
    <recommendedName>
        <fullName evidence="5">Sec-independent protein translocase protein TatC</fullName>
    </recommendedName>
</protein>
<feature type="transmembrane region" description="Helical" evidence="5">
    <location>
        <begin position="108"/>
        <end position="133"/>
    </location>
</feature>
<comment type="subcellular location">
    <subcellularLocation>
        <location evidence="5">Cell membrane</location>
        <topology evidence="5">Multi-pass membrane protein</topology>
    </subcellularLocation>
    <subcellularLocation>
        <location evidence="1">Membrane</location>
        <topology evidence="1">Multi-pass membrane protein</topology>
    </subcellularLocation>
</comment>
<sequence length="261" mass="28729">MSEAIENLSAILLTLRNKLIVIAAVLFTGIIASFQFTGSLIEIMKNDLLPEGAKLVYVSPLEVMMLELKLSIIIGVLITLPIIAFYVYRAISKRYSVKIPVSIGAGQFVFLGVAAIVMFVFGASYSYFLMLPLFLKYLYMDAASSGVTATYSIFKFISFIASTTAIFGLVFELPIVLTFLTRNGFVKYSTLVTYRKHIYVLVMFIAAVVTPGADVFSQMMVAVPMVIFFEISMVIVRILGVKNKLSKPDPSSSAAGISRRI</sequence>
<dbReference type="RefSeq" id="WP_310576637.1">
    <property type="nucleotide sequence ID" value="NZ_JAVKPK010000058.1"/>
</dbReference>
<keyword evidence="5" id="KW-0653">Protein transport</keyword>
<dbReference type="InterPro" id="IPR011532">
    <property type="entry name" value="TatC_arc"/>
</dbReference>
<proteinExistence type="inferred from homology"/>
<dbReference type="Pfam" id="PF00902">
    <property type="entry name" value="TatC"/>
    <property type="match status" value="1"/>
</dbReference>